<dbReference type="EMBL" id="LR026963">
    <property type="protein sequence ID" value="VBB69243.1"/>
    <property type="molecule type" value="Genomic_DNA"/>
</dbReference>
<organism evidence="12">
    <name type="scientific">invertebrate metagenome</name>
    <dbReference type="NCBI Taxonomy" id="1711999"/>
    <lineage>
        <taxon>unclassified sequences</taxon>
        <taxon>metagenomes</taxon>
        <taxon>organismal metagenomes</taxon>
    </lineage>
</organism>
<evidence type="ECO:0000256" key="11">
    <source>
        <dbReference type="SAM" id="MobiDB-lite"/>
    </source>
</evidence>
<dbReference type="GO" id="GO:0004014">
    <property type="term" value="F:adenosylmethionine decarboxylase activity"/>
    <property type="evidence" value="ECO:0007669"/>
    <property type="project" value="UniProtKB-EC"/>
</dbReference>
<evidence type="ECO:0000256" key="7">
    <source>
        <dbReference type="ARBA" id="ARBA00023145"/>
    </source>
</evidence>
<dbReference type="SUPFAM" id="SSF56276">
    <property type="entry name" value="S-adenosylmethionine decarboxylase"/>
    <property type="match status" value="1"/>
</dbReference>
<dbReference type="HAMAP" id="MF_00464">
    <property type="entry name" value="AdoMetDC_1"/>
    <property type="match status" value="1"/>
</dbReference>
<keyword evidence="8 12" id="KW-0456">Lyase</keyword>
<proteinExistence type="inferred from homology"/>
<dbReference type="InterPro" id="IPR042286">
    <property type="entry name" value="AdoMetDC_C"/>
</dbReference>
<comment type="cofactor">
    <cofactor evidence="1">
        <name>pyruvate</name>
        <dbReference type="ChEBI" id="CHEBI:15361"/>
    </cofactor>
</comment>
<keyword evidence="5" id="KW-0745">Spermidine biosynthesis</keyword>
<feature type="compositionally biased region" description="Basic and acidic residues" evidence="11">
    <location>
        <begin position="44"/>
        <end position="59"/>
    </location>
</feature>
<evidence type="ECO:0000256" key="6">
    <source>
        <dbReference type="ARBA" id="ARBA00023115"/>
    </source>
</evidence>
<keyword evidence="3" id="KW-0210">Decarboxylase</keyword>
<evidence type="ECO:0000256" key="5">
    <source>
        <dbReference type="ARBA" id="ARBA00023066"/>
    </source>
</evidence>
<dbReference type="Pfam" id="PF02675">
    <property type="entry name" value="AdoMet_dc"/>
    <property type="match status" value="1"/>
</dbReference>
<dbReference type="InterPro" id="IPR017716">
    <property type="entry name" value="S-AdoMet_deCOase_pro-enz"/>
</dbReference>
<dbReference type="InterPro" id="IPR003826">
    <property type="entry name" value="AdoMetDC_fam_prok"/>
</dbReference>
<dbReference type="PANTHER" id="PTHR33866:SF2">
    <property type="entry name" value="S-ADENOSYLMETHIONINE DECARBOXYLASE PROENZYME"/>
    <property type="match status" value="1"/>
</dbReference>
<evidence type="ECO:0000313" key="12">
    <source>
        <dbReference type="EMBL" id="VBB69243.1"/>
    </source>
</evidence>
<dbReference type="Gene3D" id="3.30.360.110">
    <property type="entry name" value="S-adenosylmethionine decarboxylase domain"/>
    <property type="match status" value="1"/>
</dbReference>
<feature type="region of interest" description="Disordered" evidence="11">
    <location>
        <begin position="43"/>
        <end position="64"/>
    </location>
</feature>
<protein>
    <submittedName>
        <fullName evidence="12">S-adenosylmethionine decarboxylase proenzyme, prokaryotic class 1B</fullName>
        <ecNumber evidence="12">4.1.1.50</ecNumber>
    </submittedName>
</protein>
<dbReference type="InterPro" id="IPR016067">
    <property type="entry name" value="S-AdoMet_deCO2ase_core"/>
</dbReference>
<accession>A0A484H8W1</accession>
<evidence type="ECO:0000256" key="9">
    <source>
        <dbReference type="ARBA" id="ARBA00023270"/>
    </source>
</evidence>
<dbReference type="Gene3D" id="3.30.160.750">
    <property type="match status" value="1"/>
</dbReference>
<keyword evidence="6" id="KW-0620">Polyamine biosynthesis</keyword>
<keyword evidence="7" id="KW-0865">Zymogen</keyword>
<gene>
    <name evidence="12" type="ORF">RIEGSTA812A_PEG_716</name>
</gene>
<sequence length="195" mass="21356">MLAAKGKISDKHALIHLVWSIYWLGVGAMSQVSLAQLGMNSEANPRDTHRGLSADRPSARADMPPEPIVNNTKDYFIEHKGVKFAGVHLLIDLWGAINLDRLDIIECALREAAEVAGATLLHTHLHHFTPNGGITGVMVLAESHISIHTWPERSYAALDVFMCGSCDPYKTLPALRATFCPAHVSLSEQKRGLMT</sequence>
<keyword evidence="10" id="KW-0670">Pyruvate</keyword>
<evidence type="ECO:0000256" key="4">
    <source>
        <dbReference type="ARBA" id="ARBA00022813"/>
    </source>
</evidence>
<dbReference type="InterPro" id="IPR042284">
    <property type="entry name" value="AdoMetDC_N"/>
</dbReference>
<evidence type="ECO:0000256" key="10">
    <source>
        <dbReference type="ARBA" id="ARBA00023317"/>
    </source>
</evidence>
<name>A0A484H8W1_9ZZZZ</name>
<keyword evidence="2" id="KW-0949">S-adenosyl-L-methionine</keyword>
<keyword evidence="4" id="KW-0068">Autocatalytic cleavage</keyword>
<dbReference type="GO" id="GO:0008295">
    <property type="term" value="P:spermidine biosynthetic process"/>
    <property type="evidence" value="ECO:0007669"/>
    <property type="project" value="UniProtKB-KW"/>
</dbReference>
<evidence type="ECO:0000256" key="8">
    <source>
        <dbReference type="ARBA" id="ARBA00023239"/>
    </source>
</evidence>
<evidence type="ECO:0000256" key="2">
    <source>
        <dbReference type="ARBA" id="ARBA00022691"/>
    </source>
</evidence>
<keyword evidence="9" id="KW-0704">Schiff base</keyword>
<dbReference type="GO" id="GO:0005829">
    <property type="term" value="C:cytosol"/>
    <property type="evidence" value="ECO:0007669"/>
    <property type="project" value="TreeGrafter"/>
</dbReference>
<evidence type="ECO:0000256" key="1">
    <source>
        <dbReference type="ARBA" id="ARBA00001928"/>
    </source>
</evidence>
<evidence type="ECO:0000256" key="3">
    <source>
        <dbReference type="ARBA" id="ARBA00022793"/>
    </source>
</evidence>
<reference evidence="12" key="1">
    <citation type="submission" date="2018-10" db="EMBL/GenBank/DDBJ databases">
        <authorList>
            <person name="Gruber-Vodicka H."/>
            <person name="Jaeckle O."/>
        </authorList>
    </citation>
    <scope>NUCLEOTIDE SEQUENCE</scope>
</reference>
<dbReference type="EC" id="4.1.1.50" evidence="12"/>
<dbReference type="PANTHER" id="PTHR33866">
    <property type="entry name" value="S-ADENOSYLMETHIONINE DECARBOXYLASE PROENZYME"/>
    <property type="match status" value="1"/>
</dbReference>
<dbReference type="NCBIfam" id="TIGR03330">
    <property type="entry name" value="SAM_DCase_Bsu"/>
    <property type="match status" value="1"/>
</dbReference>
<dbReference type="AlphaFoldDB" id="A0A484H8W1"/>